<dbReference type="RefSeq" id="WP_302119358.1">
    <property type="nucleotide sequence ID" value="NZ_SJPU01000002.1"/>
</dbReference>
<organism evidence="1 2">
    <name type="scientific">Allorhodopirellula heiligendammensis</name>
    <dbReference type="NCBI Taxonomy" id="2714739"/>
    <lineage>
        <taxon>Bacteria</taxon>
        <taxon>Pseudomonadati</taxon>
        <taxon>Planctomycetota</taxon>
        <taxon>Planctomycetia</taxon>
        <taxon>Pirellulales</taxon>
        <taxon>Pirellulaceae</taxon>
        <taxon>Allorhodopirellula</taxon>
    </lineage>
</organism>
<accession>A0A5C6BXW9</accession>
<protein>
    <submittedName>
        <fullName evidence="1">Uncharacterized protein</fullName>
    </submittedName>
</protein>
<sequence>MDKTSIDTQKLGRLEGASFDCWEKVDELSQQGSSHVRRYREDYSLCSVEVKSHPQEFSFNRAKLISFPLQAPNGAGWVASAAVYFQGQPSTDVSLITLMPQGSDRSIDNRRS</sequence>
<dbReference type="Proteomes" id="UP000319908">
    <property type="component" value="Unassembled WGS sequence"/>
</dbReference>
<evidence type="ECO:0000313" key="1">
    <source>
        <dbReference type="EMBL" id="TWU16507.1"/>
    </source>
</evidence>
<reference evidence="1 2" key="1">
    <citation type="journal article" date="2020" name="Antonie Van Leeuwenhoek">
        <title>Rhodopirellula heiligendammensis sp. nov., Rhodopirellula pilleata sp. nov., and Rhodopirellula solitaria sp. nov. isolated from natural or artificial marine surfaces in Northern Germany and California, USA, and emended description of the genus Rhodopirellula.</title>
        <authorList>
            <person name="Kallscheuer N."/>
            <person name="Wiegand S."/>
            <person name="Jogler M."/>
            <person name="Boedeker C."/>
            <person name="Peeters S.H."/>
            <person name="Rast P."/>
            <person name="Heuer A."/>
            <person name="Jetten M.S.M."/>
            <person name="Rohde M."/>
            <person name="Jogler C."/>
        </authorList>
    </citation>
    <scope>NUCLEOTIDE SEQUENCE [LARGE SCALE GENOMIC DNA]</scope>
    <source>
        <strain evidence="1 2">Poly21</strain>
    </source>
</reference>
<gene>
    <name evidence="1" type="ORF">Poly21_37120</name>
</gene>
<evidence type="ECO:0000313" key="2">
    <source>
        <dbReference type="Proteomes" id="UP000319908"/>
    </source>
</evidence>
<name>A0A5C6BXW9_9BACT</name>
<dbReference type="EMBL" id="SJPU01000002">
    <property type="protein sequence ID" value="TWU16507.1"/>
    <property type="molecule type" value="Genomic_DNA"/>
</dbReference>
<comment type="caution">
    <text evidence="1">The sequence shown here is derived from an EMBL/GenBank/DDBJ whole genome shotgun (WGS) entry which is preliminary data.</text>
</comment>
<proteinExistence type="predicted"/>
<keyword evidence="2" id="KW-1185">Reference proteome</keyword>
<dbReference type="AlphaFoldDB" id="A0A5C6BXW9"/>